<dbReference type="EMBL" id="JAUTXT010000016">
    <property type="protein sequence ID" value="KAK3675088.1"/>
    <property type="molecule type" value="Genomic_DNA"/>
</dbReference>
<dbReference type="RefSeq" id="XP_064696294.1">
    <property type="nucleotide sequence ID" value="XM_064836085.1"/>
</dbReference>
<dbReference type="GeneID" id="89960618"/>
<feature type="region of interest" description="Disordered" evidence="1">
    <location>
        <begin position="577"/>
        <end position="713"/>
    </location>
</feature>
<feature type="region of interest" description="Disordered" evidence="1">
    <location>
        <begin position="494"/>
        <end position="523"/>
    </location>
</feature>
<comment type="caution">
    <text evidence="2">The sequence shown here is derived from an EMBL/GenBank/DDBJ whole genome shotgun (WGS) entry which is preliminary data.</text>
</comment>
<dbReference type="GO" id="GO:0005525">
    <property type="term" value="F:GTP binding"/>
    <property type="evidence" value="ECO:0007669"/>
    <property type="project" value="InterPro"/>
</dbReference>
<feature type="compositionally biased region" description="Basic and acidic residues" evidence="1">
    <location>
        <begin position="639"/>
        <end position="666"/>
    </location>
</feature>
<dbReference type="GO" id="GO:0003924">
    <property type="term" value="F:GTPase activity"/>
    <property type="evidence" value="ECO:0007669"/>
    <property type="project" value="InterPro"/>
</dbReference>
<accession>A0AAE1C1W0</accession>
<dbReference type="InterPro" id="IPR019487">
    <property type="entry name" value="RAM_signalling_pathway_SOG2"/>
</dbReference>
<dbReference type="Proteomes" id="UP001274830">
    <property type="component" value="Unassembled WGS sequence"/>
</dbReference>
<feature type="compositionally biased region" description="Low complexity" evidence="1">
    <location>
        <begin position="672"/>
        <end position="688"/>
    </location>
</feature>
<evidence type="ECO:0000313" key="3">
    <source>
        <dbReference type="Proteomes" id="UP001274830"/>
    </source>
</evidence>
<evidence type="ECO:0000256" key="1">
    <source>
        <dbReference type="SAM" id="MobiDB-lite"/>
    </source>
</evidence>
<feature type="compositionally biased region" description="Polar residues" evidence="1">
    <location>
        <begin position="627"/>
        <end position="638"/>
    </location>
</feature>
<name>A0AAE1C1W0_9PEZI</name>
<dbReference type="Pfam" id="PF10428">
    <property type="entry name" value="SOG2"/>
    <property type="match status" value="1"/>
</dbReference>
<dbReference type="SUPFAM" id="SSF52540">
    <property type="entry name" value="P-loop containing nucleoside triphosphate hydrolases"/>
    <property type="match status" value="1"/>
</dbReference>
<dbReference type="Pfam" id="PF00071">
    <property type="entry name" value="Ras"/>
    <property type="match status" value="1"/>
</dbReference>
<keyword evidence="3" id="KW-1185">Reference proteome</keyword>
<evidence type="ECO:0000313" key="2">
    <source>
        <dbReference type="EMBL" id="KAK3675088.1"/>
    </source>
</evidence>
<dbReference type="InterPro" id="IPR027417">
    <property type="entry name" value="P-loop_NTPase"/>
</dbReference>
<dbReference type="Gene3D" id="3.40.50.300">
    <property type="entry name" value="P-loop containing nucleotide triphosphate hydrolases"/>
    <property type="match status" value="1"/>
</dbReference>
<dbReference type="InterPro" id="IPR001806">
    <property type="entry name" value="Small_GTPase"/>
</dbReference>
<sequence length="938" mass="102798">MPEPLSIVTGVTGLLKVTWTVGVELKAFRDGVKVVNTKLDGLIQDVEGLETVLKSMRETFANITAVYGTGHIGSHWQNIAQALIRGIALVEQLRDEFKKIDKRTAFLDAPRKQFRVNMATDTIAALRVSIQSYRDSLQLSLQTMIVWNQASQLEATGQVLPRLNELEDEIHRIAPEIIAIIQAAQGTAMSEQDKRREEAMSSALECVRSAASIVSSASTVSTLENDDDDATAGVEQDVRSDFGGYYAQAEMMNRWEVASDRHAFDDRATWRRPESIADVLTLHGDSAGESDSDDDLDGEMAMLSFRAAQELLAAGDRDAGERKLQECLSRLALSPRSPRHGAAARNVDGQALELQILTMLYDVYFESSRWQDAQTTLMRKMHLQERLPPQSQLMSLSVDTLKLAELLHKQTKYSEAVLQARRALKGFRKQKDVAHSVLCLDLLVVVCESEGKNDDAGAYMDLRAHILTSSVQDATLQSPEEKIKAGGVENTAAATTEVTEASSVDASVGAEDSGMNDPKNSGLSVQQSSMLTIHSLNLARDPPTLDYPTGLDVPVETQTTAHQAALEDNGIINDRAETDQMQPGSDRAGSLQPRQLWVREPGFMSRRRHGWVPPLASKERPQGPKQYRSQSSEDLSTIRNEDKSYREDSDALHASDDGAGSAKHETGGTLPIKSGDSSKAISSSTGSSCPGKIRKDNQQSVVKDGDRDEQSIGEYSDSHEQFGQLCLKLESVCDLVSKSLPSCRTESAAQKQNAAKAGLSRVAQAWDDVLEKCDIVIAANTRLYDRLSVIKSMIPAVRNQMDFWQLCHVLVASWTDLASEIMDISPQRYEITTIRNFMRPVQKAMKEVSEVISTSPVYLEAMRQAEGTTPNVSGPAANVPDLVPRSAVSKSASVDLTPHYKRKVVVVGDSAVGKTALLMRLINDTYTDASGVTNCFWA</sequence>
<proteinExistence type="predicted"/>
<organism evidence="2 3">
    <name type="scientific">Recurvomyces mirabilis</name>
    <dbReference type="NCBI Taxonomy" id="574656"/>
    <lineage>
        <taxon>Eukaryota</taxon>
        <taxon>Fungi</taxon>
        <taxon>Dikarya</taxon>
        <taxon>Ascomycota</taxon>
        <taxon>Pezizomycotina</taxon>
        <taxon>Dothideomycetes</taxon>
        <taxon>Dothideomycetidae</taxon>
        <taxon>Mycosphaerellales</taxon>
        <taxon>Teratosphaeriaceae</taxon>
        <taxon>Recurvomyces</taxon>
    </lineage>
</organism>
<feature type="compositionally biased region" description="Basic and acidic residues" evidence="1">
    <location>
        <begin position="693"/>
        <end position="713"/>
    </location>
</feature>
<protein>
    <submittedName>
        <fullName evidence="2">RAM signaling network component</fullName>
    </submittedName>
</protein>
<dbReference type="AlphaFoldDB" id="A0AAE1C1W0"/>
<gene>
    <name evidence="2" type="primary">SOG2_1</name>
    <name evidence="2" type="ORF">LTR78_005022</name>
</gene>
<reference evidence="2" key="1">
    <citation type="submission" date="2023-07" db="EMBL/GenBank/DDBJ databases">
        <title>Black Yeasts Isolated from many extreme environments.</title>
        <authorList>
            <person name="Coleine C."/>
            <person name="Stajich J.E."/>
            <person name="Selbmann L."/>
        </authorList>
    </citation>
    <scope>NUCLEOTIDE SEQUENCE</scope>
    <source>
        <strain evidence="2">CCFEE 5485</strain>
    </source>
</reference>
<feature type="compositionally biased region" description="Low complexity" evidence="1">
    <location>
        <begin position="494"/>
        <end position="504"/>
    </location>
</feature>